<evidence type="ECO:0000256" key="3">
    <source>
        <dbReference type="ARBA" id="ARBA00022475"/>
    </source>
</evidence>
<evidence type="ECO:0000256" key="6">
    <source>
        <dbReference type="ARBA" id="ARBA00022989"/>
    </source>
</evidence>
<evidence type="ECO:0000256" key="4">
    <source>
        <dbReference type="ARBA" id="ARBA00022597"/>
    </source>
</evidence>
<evidence type="ECO:0000256" key="2">
    <source>
        <dbReference type="ARBA" id="ARBA00022448"/>
    </source>
</evidence>
<accession>A0A2W5S0U8</accession>
<evidence type="ECO:0000256" key="7">
    <source>
        <dbReference type="ARBA" id="ARBA00023136"/>
    </source>
</evidence>
<dbReference type="Pfam" id="PF07690">
    <property type="entry name" value="MFS_1"/>
    <property type="match status" value="1"/>
</dbReference>
<gene>
    <name evidence="9" type="ORF">DI533_13340</name>
</gene>
<keyword evidence="5 8" id="KW-0812">Transmembrane</keyword>
<organism evidence="9 10">
    <name type="scientific">Cereibacter sphaeroides</name>
    <name type="common">Rhodobacter sphaeroides</name>
    <dbReference type="NCBI Taxonomy" id="1063"/>
    <lineage>
        <taxon>Bacteria</taxon>
        <taxon>Pseudomonadati</taxon>
        <taxon>Pseudomonadota</taxon>
        <taxon>Alphaproteobacteria</taxon>
        <taxon>Rhodobacterales</taxon>
        <taxon>Paracoccaceae</taxon>
        <taxon>Cereibacter</taxon>
    </lineage>
</organism>
<dbReference type="EMBL" id="QFQS01000003">
    <property type="protein sequence ID" value="PZQ96588.1"/>
    <property type="molecule type" value="Genomic_DNA"/>
</dbReference>
<dbReference type="GO" id="GO:0022857">
    <property type="term" value="F:transmembrane transporter activity"/>
    <property type="evidence" value="ECO:0007669"/>
    <property type="project" value="InterPro"/>
</dbReference>
<feature type="transmembrane region" description="Helical" evidence="8">
    <location>
        <begin position="286"/>
        <end position="306"/>
    </location>
</feature>
<keyword evidence="6 8" id="KW-1133">Transmembrane helix</keyword>
<comment type="subcellular location">
    <subcellularLocation>
        <location evidence="1">Cell membrane</location>
        <topology evidence="1">Multi-pass membrane protein</topology>
    </subcellularLocation>
</comment>
<proteinExistence type="predicted"/>
<feature type="transmembrane region" description="Helical" evidence="8">
    <location>
        <begin position="312"/>
        <end position="333"/>
    </location>
</feature>
<evidence type="ECO:0000313" key="9">
    <source>
        <dbReference type="EMBL" id="PZQ96588.1"/>
    </source>
</evidence>
<feature type="transmembrane region" description="Helical" evidence="8">
    <location>
        <begin position="104"/>
        <end position="131"/>
    </location>
</feature>
<dbReference type="GO" id="GO:0005886">
    <property type="term" value="C:plasma membrane"/>
    <property type="evidence" value="ECO:0007669"/>
    <property type="project" value="UniProtKB-SubCell"/>
</dbReference>
<feature type="transmembrane region" description="Helical" evidence="8">
    <location>
        <begin position="221"/>
        <end position="245"/>
    </location>
</feature>
<dbReference type="PANTHER" id="PTHR23535:SF2">
    <property type="entry name" value="SUGAR EFFLUX TRANSPORTER A-RELATED"/>
    <property type="match status" value="1"/>
</dbReference>
<dbReference type="PANTHER" id="PTHR23535">
    <property type="entry name" value="SUGAR EFFLUX TRANSPORTER A-RELATED"/>
    <property type="match status" value="1"/>
</dbReference>
<dbReference type="InterPro" id="IPR011701">
    <property type="entry name" value="MFS"/>
</dbReference>
<feature type="transmembrane region" description="Helical" evidence="8">
    <location>
        <begin position="143"/>
        <end position="165"/>
    </location>
</feature>
<keyword evidence="3" id="KW-1003">Cell membrane</keyword>
<dbReference type="Gene3D" id="1.20.1250.20">
    <property type="entry name" value="MFS general substrate transporter like domains"/>
    <property type="match status" value="1"/>
</dbReference>
<dbReference type="InterPro" id="IPR036259">
    <property type="entry name" value="MFS_trans_sf"/>
</dbReference>
<protein>
    <recommendedName>
        <fullName evidence="11">MFS transporter</fullName>
    </recommendedName>
</protein>
<feature type="transmembrane region" description="Helical" evidence="8">
    <location>
        <begin position="80"/>
        <end position="98"/>
    </location>
</feature>
<evidence type="ECO:0008006" key="11">
    <source>
        <dbReference type="Google" id="ProtNLM"/>
    </source>
</evidence>
<feature type="transmembrane region" description="Helical" evidence="8">
    <location>
        <begin position="12"/>
        <end position="31"/>
    </location>
</feature>
<dbReference type="SUPFAM" id="SSF103473">
    <property type="entry name" value="MFS general substrate transporter"/>
    <property type="match status" value="1"/>
</dbReference>
<evidence type="ECO:0000256" key="8">
    <source>
        <dbReference type="SAM" id="Phobius"/>
    </source>
</evidence>
<keyword evidence="7 8" id="KW-0472">Membrane</keyword>
<dbReference type="AlphaFoldDB" id="A0A2W5S0U8"/>
<evidence type="ECO:0000256" key="1">
    <source>
        <dbReference type="ARBA" id="ARBA00004651"/>
    </source>
</evidence>
<evidence type="ECO:0000256" key="5">
    <source>
        <dbReference type="ARBA" id="ARBA00022692"/>
    </source>
</evidence>
<feature type="transmembrane region" description="Helical" evidence="8">
    <location>
        <begin position="257"/>
        <end position="274"/>
    </location>
</feature>
<feature type="transmembrane region" description="Helical" evidence="8">
    <location>
        <begin position="376"/>
        <end position="393"/>
    </location>
</feature>
<comment type="caution">
    <text evidence="9">The sequence shown here is derived from an EMBL/GenBank/DDBJ whole genome shotgun (WGS) entry which is preliminary data.</text>
</comment>
<feature type="transmembrane region" description="Helical" evidence="8">
    <location>
        <begin position="353"/>
        <end position="370"/>
    </location>
</feature>
<feature type="transmembrane region" description="Helical" evidence="8">
    <location>
        <begin position="171"/>
        <end position="192"/>
    </location>
</feature>
<sequence length="403" mass="41867">MTAALALILQQPTLRLIAVLIALTGAINASLYPYQSLIAIDRIGMSEGHYALVLLLASVAGVVAAVVAGVISDQRANRRMVALVTAAAGVAGPVLMLVSPGPLALVLCHGLLIPMSGSLFWQCFAMARLVCADRPDQRDAVLAVIRSLMSLAFLGVLVAWSLAFARGIGVMAVYDLGAVGALTILGLIWWVWPKDGQTHWPDRPSGLSLNQSLREIAKRPVLLRVIVLGAITSGSALYMVLISLVLSAAPGRGPSDVALFVGLVAGFEVPSMLLMPRLLGFASRNWLIAGGAICFAAFLLLIPILAPTPAIWALPILAGLAGGATLTLPIGYLQDLMDGRPGAGSALMSVQKVTADTICATVFAAGAGFTGFYTTAAMGALVVLAGAVLLLLVDRPSYRMVAR</sequence>
<keyword evidence="2" id="KW-0813">Transport</keyword>
<dbReference type="Proteomes" id="UP000248975">
    <property type="component" value="Unassembled WGS sequence"/>
</dbReference>
<reference evidence="9 10" key="1">
    <citation type="submission" date="2017-08" db="EMBL/GenBank/DDBJ databases">
        <title>Infants hospitalized years apart are colonized by the same room-sourced microbial strains.</title>
        <authorList>
            <person name="Brooks B."/>
            <person name="Olm M.R."/>
            <person name="Firek B.A."/>
            <person name="Baker R."/>
            <person name="Thomas B.C."/>
            <person name="Morowitz M.J."/>
            <person name="Banfield J.F."/>
        </authorList>
    </citation>
    <scope>NUCLEOTIDE SEQUENCE [LARGE SCALE GENOMIC DNA]</scope>
    <source>
        <strain evidence="9">S2_003_000_R2_11</strain>
    </source>
</reference>
<feature type="transmembrane region" description="Helical" evidence="8">
    <location>
        <begin position="51"/>
        <end position="71"/>
    </location>
</feature>
<name>A0A2W5S0U8_CERSP</name>
<keyword evidence="4" id="KW-0762">Sugar transport</keyword>
<evidence type="ECO:0000313" key="10">
    <source>
        <dbReference type="Proteomes" id="UP000248975"/>
    </source>
</evidence>